<accession>A0A1D3PBZ8</accession>
<protein>
    <submittedName>
        <fullName evidence="3">Protein phosphatase, putative</fullName>
        <ecNumber evidence="3">3.1.3.16</ecNumber>
    </submittedName>
</protein>
<dbReference type="Proteomes" id="UP000219813">
    <property type="component" value="Chromosome 9"/>
</dbReference>
<dbReference type="PANTHER" id="PTHR38745:SF2">
    <property type="entry name" value="TYROSINE SPECIFIC PROTEIN PHOSPHATASES DOMAIN-CONTAINING PROTEIN"/>
    <property type="match status" value="1"/>
</dbReference>
<dbReference type="InterPro" id="IPR016130">
    <property type="entry name" value="Tyr_Pase_AS"/>
</dbReference>
<feature type="domain" description="Tyrosine specific protein phosphatases" evidence="2">
    <location>
        <begin position="197"/>
        <end position="261"/>
    </location>
</feature>
<keyword evidence="1" id="KW-0812">Transmembrane</keyword>
<evidence type="ECO:0000313" key="4">
    <source>
        <dbReference type="EMBL" id="SCN12789.1"/>
    </source>
</evidence>
<dbReference type="Gene3D" id="3.90.190.10">
    <property type="entry name" value="Protein tyrosine phosphatase superfamily"/>
    <property type="match status" value="1"/>
</dbReference>
<keyword evidence="6" id="KW-1185">Reference proteome</keyword>
<name>A0A1C3KCQ0_PLAMA</name>
<dbReference type="OMA" id="WLCLYLE"/>
<dbReference type="GO" id="GO:0004722">
    <property type="term" value="F:protein serine/threonine phosphatase activity"/>
    <property type="evidence" value="ECO:0007669"/>
    <property type="project" value="UniProtKB-EC"/>
</dbReference>
<accession>A0A1C3KCQ0</accession>
<dbReference type="PROSITE" id="PS00383">
    <property type="entry name" value="TYR_PHOSPHATASE_1"/>
    <property type="match status" value="1"/>
</dbReference>
<dbReference type="EMBL" id="LT594630">
    <property type="protein sequence ID" value="SCN12789.1"/>
    <property type="molecule type" value="Genomic_DNA"/>
</dbReference>
<keyword evidence="1" id="KW-1133">Transmembrane helix</keyword>
<evidence type="ECO:0000256" key="1">
    <source>
        <dbReference type="SAM" id="Phobius"/>
    </source>
</evidence>
<sequence>MWNQLQDAENIDEAGNIGDTENCLSKSFRKYKSFIYIFLVILVIFIVFISYYEINENKNIDFELDCNDLNERCLTYKYPEFKPHRLRIVDINAENNNILLRSSVPLFNGIFSEDLLRNHIKTLMENSNLNYDDSLSLYIISFLRNDIKDGCCYTAQRCNIKDASIINYVILGHKDNPFDIDNKTLEQELKSQNWDTDKLLERVQDLTEKFNTMKNTIFVIHCRRGRDRTGEFVSAYRMIIKKHDFDTVVKSNEEIGKVKEQYLKMQKWLCLFLEKVLGYSNIGCYDFR</sequence>
<dbReference type="AlphaFoldDB" id="A0A1C3KCQ0"/>
<dbReference type="EMBL" id="LT594497">
    <property type="protein sequence ID" value="SBT71369.1"/>
    <property type="molecule type" value="Genomic_DNA"/>
</dbReference>
<evidence type="ECO:0000313" key="6">
    <source>
        <dbReference type="Proteomes" id="UP000219813"/>
    </source>
</evidence>
<dbReference type="InterPro" id="IPR029021">
    <property type="entry name" value="Prot-tyrosine_phosphatase-like"/>
</dbReference>
<evidence type="ECO:0000313" key="5">
    <source>
        <dbReference type="Proteomes" id="UP000219799"/>
    </source>
</evidence>
<organism evidence="3 5">
    <name type="scientific">Plasmodium malariae</name>
    <dbReference type="NCBI Taxonomy" id="5858"/>
    <lineage>
        <taxon>Eukaryota</taxon>
        <taxon>Sar</taxon>
        <taxon>Alveolata</taxon>
        <taxon>Apicomplexa</taxon>
        <taxon>Aconoidasida</taxon>
        <taxon>Haemosporida</taxon>
        <taxon>Plasmodiidae</taxon>
        <taxon>Plasmodium</taxon>
        <taxon>Plasmodium (Plasmodium)</taxon>
    </lineage>
</organism>
<dbReference type="PROSITE" id="PS50056">
    <property type="entry name" value="TYR_PHOSPHATASE_2"/>
    <property type="match status" value="1"/>
</dbReference>
<feature type="transmembrane region" description="Helical" evidence="1">
    <location>
        <begin position="34"/>
        <end position="52"/>
    </location>
</feature>
<evidence type="ECO:0000259" key="2">
    <source>
        <dbReference type="PROSITE" id="PS50056"/>
    </source>
</evidence>
<keyword evidence="1" id="KW-0472">Membrane</keyword>
<dbReference type="Proteomes" id="UP000219799">
    <property type="component" value="Chromosome 9"/>
</dbReference>
<evidence type="ECO:0000313" key="3">
    <source>
        <dbReference type="EMBL" id="SBT71369.1"/>
    </source>
</evidence>
<gene>
    <name evidence="3" type="primary">PmlGA01_090027800</name>
    <name evidence="4" type="synonym">PmUG01_09036200</name>
    <name evidence="3" type="ORF">PMLGA01_090027800</name>
    <name evidence="4" type="ORF">PMUG01_09036200</name>
</gene>
<keyword evidence="3" id="KW-0378">Hydrolase</keyword>
<dbReference type="InterPro" id="IPR000387">
    <property type="entry name" value="Tyr_Pase_dom"/>
</dbReference>
<reference evidence="5 6" key="1">
    <citation type="submission" date="2016-06" db="EMBL/GenBank/DDBJ databases">
        <authorList>
            <consortium name="Pathogen Informatics"/>
        </authorList>
    </citation>
    <scope>NUCLEOTIDE SEQUENCE [LARGE SCALE GENOMIC DNA]</scope>
    <source>
        <strain evidence="3">PmlGA01</strain>
    </source>
</reference>
<dbReference type="SUPFAM" id="SSF52799">
    <property type="entry name" value="(Phosphotyrosine protein) phosphatases II"/>
    <property type="match status" value="1"/>
</dbReference>
<dbReference type="PANTHER" id="PTHR38745">
    <property type="entry name" value="PHOSPHATASE, PUTATIVE-RELATED"/>
    <property type="match status" value="1"/>
</dbReference>
<dbReference type="OrthoDB" id="6375174at2759"/>
<dbReference type="EC" id="3.1.3.16" evidence="3"/>
<proteinExistence type="predicted"/>
<dbReference type="VEuPathDB" id="PlasmoDB:PmUG01_09036200"/>